<dbReference type="Pfam" id="PF07277">
    <property type="entry name" value="SapC"/>
    <property type="match status" value="1"/>
</dbReference>
<accession>A0A5B8RCL1</accession>
<organism evidence="1">
    <name type="scientific">uncultured organism</name>
    <dbReference type="NCBI Taxonomy" id="155900"/>
    <lineage>
        <taxon>unclassified sequences</taxon>
        <taxon>environmental samples</taxon>
    </lineage>
</organism>
<protein>
    <recommendedName>
        <fullName evidence="2">SapC</fullName>
    </recommendedName>
</protein>
<evidence type="ECO:0000313" key="1">
    <source>
        <dbReference type="EMBL" id="QEA06381.1"/>
    </source>
</evidence>
<dbReference type="AlphaFoldDB" id="A0A5B8RCL1"/>
<reference evidence="1" key="1">
    <citation type="submission" date="2019-06" db="EMBL/GenBank/DDBJ databases">
        <authorList>
            <person name="Murdoch R.W."/>
            <person name="Fathepure B."/>
        </authorList>
    </citation>
    <scope>NUCLEOTIDE SEQUENCE</scope>
</reference>
<gene>
    <name evidence="1" type="ORF">KBTEX_02716</name>
</gene>
<dbReference type="InterPro" id="IPR010836">
    <property type="entry name" value="SapC"/>
</dbReference>
<proteinExistence type="predicted"/>
<sequence>MASLLFYSDIVPLNSERHADLRLRDAAGDCSFARDTHFVPVAGVEFYQVAADYPILFAGSDEDPSPVALLGLESGRNLFVDSEGHWQSGTYVPAFVRRYPFVLARGEDGEDADMTVCIDQAYGGFNREEGTALFEDDGSQSEFLQRTVGFLQQYLADSERTRTFARRLNELGLLVRRDLQITDADGNSRAIRDFRVVDEAALDQLDDATVAELHRDGSLGWIHAHMVSHGQLERMPVRLRTEAA</sequence>
<dbReference type="EMBL" id="MN079140">
    <property type="protein sequence ID" value="QEA06381.1"/>
    <property type="molecule type" value="Genomic_DNA"/>
</dbReference>
<name>A0A5B8RCL1_9ZZZZ</name>
<evidence type="ECO:0008006" key="2">
    <source>
        <dbReference type="Google" id="ProtNLM"/>
    </source>
</evidence>